<sequence>MQQFDSLKNYSIEQLSGSFQEMQKWLKSSKTSPVSGEVELHWALALALLTDRHFAASPKDQYFQHLHNLKAVFSRHFKQSPTSLLPNLGLGICNFLQCRCIDLSSDVHQQAYMQLLLNAQEKFNLIFTAISKPNKLSLVENKILKNCYVYLVRTKALLSDYSPSCVICLLSAKLNHQLTLEEFTNNPDFKTFVSKEELMNIMKEDEVSSAERLAFEEDRRSAHSEPERVSLEKSMTESQLIKNALSTSTLDFLTQQKLPLAINLRDFFQPVINTLHNESQARLKKRLTLYGVAPKREIPGDGNCQMHSLSDQLCGNLNHSKFIRKTLLNWLRTHADVALPNGCTLKDFVHDKTWDEYCTKMSQSGEWGDHLTLIAAAEVFSTRIVVISSAPGDNYIIEIIPTFSIPHQTIFLSHFAEFHYGSVYPIQ</sequence>
<organism evidence="2">
    <name type="scientific">Arcella intermedia</name>
    <dbReference type="NCBI Taxonomy" id="1963864"/>
    <lineage>
        <taxon>Eukaryota</taxon>
        <taxon>Amoebozoa</taxon>
        <taxon>Tubulinea</taxon>
        <taxon>Elardia</taxon>
        <taxon>Arcellinida</taxon>
        <taxon>Sphaerothecina</taxon>
        <taxon>Arcellidae</taxon>
        <taxon>Arcella</taxon>
    </lineage>
</organism>
<dbReference type="Pfam" id="PF02338">
    <property type="entry name" value="OTU"/>
    <property type="match status" value="1"/>
</dbReference>
<evidence type="ECO:0000313" key="2">
    <source>
        <dbReference type="EMBL" id="NDV31924.1"/>
    </source>
</evidence>
<name>A0A6B2L4L7_9EUKA</name>
<dbReference type="GO" id="GO:0004843">
    <property type="term" value="F:cysteine-type deubiquitinase activity"/>
    <property type="evidence" value="ECO:0007669"/>
    <property type="project" value="TreeGrafter"/>
</dbReference>
<dbReference type="GO" id="GO:0016579">
    <property type="term" value="P:protein deubiquitination"/>
    <property type="evidence" value="ECO:0007669"/>
    <property type="project" value="TreeGrafter"/>
</dbReference>
<dbReference type="InterPro" id="IPR050704">
    <property type="entry name" value="Peptidase_C85-like"/>
</dbReference>
<protein>
    <recommendedName>
        <fullName evidence="1">OTU domain-containing protein</fullName>
    </recommendedName>
</protein>
<dbReference type="PANTHER" id="PTHR12419">
    <property type="entry name" value="OTU DOMAIN CONTAINING PROTEIN"/>
    <property type="match status" value="1"/>
</dbReference>
<dbReference type="EMBL" id="GIBP01002955">
    <property type="protein sequence ID" value="NDV31924.1"/>
    <property type="molecule type" value="Transcribed_RNA"/>
</dbReference>
<dbReference type="PANTHER" id="PTHR12419:SF11">
    <property type="entry name" value="OTU DOMAIN-CONTAINING PROTEIN DDB_G0284757"/>
    <property type="match status" value="1"/>
</dbReference>
<dbReference type="InterPro" id="IPR038765">
    <property type="entry name" value="Papain-like_cys_pep_sf"/>
</dbReference>
<reference evidence="2" key="1">
    <citation type="journal article" date="2020" name="J. Eukaryot. Microbiol.">
        <title>De novo Sequencing, Assembly and Annotation of the Transcriptome for the Free-Living Testate Amoeba Arcella intermedia.</title>
        <authorList>
            <person name="Ribeiro G.M."/>
            <person name="Porfirio-Sousa A.L."/>
            <person name="Maurer-Alcala X.X."/>
            <person name="Katz L.A."/>
            <person name="Lahr D.J.G."/>
        </authorList>
    </citation>
    <scope>NUCLEOTIDE SEQUENCE</scope>
</reference>
<dbReference type="InterPro" id="IPR003323">
    <property type="entry name" value="OTU_dom"/>
</dbReference>
<accession>A0A6B2L4L7</accession>
<evidence type="ECO:0000259" key="1">
    <source>
        <dbReference type="PROSITE" id="PS50802"/>
    </source>
</evidence>
<proteinExistence type="predicted"/>
<dbReference type="AlphaFoldDB" id="A0A6B2L4L7"/>
<dbReference type="SUPFAM" id="SSF54001">
    <property type="entry name" value="Cysteine proteinases"/>
    <property type="match status" value="1"/>
</dbReference>
<feature type="domain" description="OTU" evidence="1">
    <location>
        <begin position="293"/>
        <end position="426"/>
    </location>
</feature>
<dbReference type="Gene3D" id="3.90.70.80">
    <property type="match status" value="1"/>
</dbReference>
<dbReference type="PROSITE" id="PS50802">
    <property type="entry name" value="OTU"/>
    <property type="match status" value="1"/>
</dbReference>